<dbReference type="EMBL" id="PKPP01000672">
    <property type="protein sequence ID" value="PWA89916.1"/>
    <property type="molecule type" value="Genomic_DNA"/>
</dbReference>
<reference evidence="2 3" key="1">
    <citation type="journal article" date="2018" name="Mol. Plant">
        <title>The genome of Artemisia annua provides insight into the evolution of Asteraceae family and artemisinin biosynthesis.</title>
        <authorList>
            <person name="Shen Q."/>
            <person name="Zhang L."/>
            <person name="Liao Z."/>
            <person name="Wang S."/>
            <person name="Yan T."/>
            <person name="Shi P."/>
            <person name="Liu M."/>
            <person name="Fu X."/>
            <person name="Pan Q."/>
            <person name="Wang Y."/>
            <person name="Lv Z."/>
            <person name="Lu X."/>
            <person name="Zhang F."/>
            <person name="Jiang W."/>
            <person name="Ma Y."/>
            <person name="Chen M."/>
            <person name="Hao X."/>
            <person name="Li L."/>
            <person name="Tang Y."/>
            <person name="Lv G."/>
            <person name="Zhou Y."/>
            <person name="Sun X."/>
            <person name="Brodelius P.E."/>
            <person name="Rose J.K.C."/>
            <person name="Tang K."/>
        </authorList>
    </citation>
    <scope>NUCLEOTIDE SEQUENCE [LARGE SCALE GENOMIC DNA]</scope>
    <source>
        <strain evidence="3">cv. Huhao1</strain>
        <tissue evidence="2">Leaf</tissue>
    </source>
</reference>
<name>A0A2U1PVZ9_ARTAN</name>
<evidence type="ECO:0008006" key="4">
    <source>
        <dbReference type="Google" id="ProtNLM"/>
    </source>
</evidence>
<dbReference type="PANTHER" id="PTHR46951:SF2">
    <property type="entry name" value="BED-TYPE DOMAIN-CONTAINING PROTEIN"/>
    <property type="match status" value="1"/>
</dbReference>
<gene>
    <name evidence="2" type="ORF">CTI12_AA106410</name>
</gene>
<dbReference type="PANTHER" id="PTHR46951">
    <property type="entry name" value="BED-TYPE DOMAIN-CONTAINING PROTEIN"/>
    <property type="match status" value="1"/>
</dbReference>
<dbReference type="STRING" id="35608.A0A2U1PVZ9"/>
<proteinExistence type="predicted"/>
<evidence type="ECO:0000313" key="3">
    <source>
        <dbReference type="Proteomes" id="UP000245207"/>
    </source>
</evidence>
<protein>
    <recommendedName>
        <fullName evidence="4">BED-type domain-containing protein</fullName>
    </recommendedName>
</protein>
<dbReference type="Proteomes" id="UP000245207">
    <property type="component" value="Unassembled WGS sequence"/>
</dbReference>
<comment type="caution">
    <text evidence="2">The sequence shown here is derived from an EMBL/GenBank/DDBJ whole genome shotgun (WGS) entry which is preliminary data.</text>
</comment>
<keyword evidence="3" id="KW-1185">Reference proteome</keyword>
<dbReference type="AlphaFoldDB" id="A0A2U1PVZ9"/>
<evidence type="ECO:0000256" key="1">
    <source>
        <dbReference type="SAM" id="MobiDB-lite"/>
    </source>
</evidence>
<organism evidence="2 3">
    <name type="scientific">Artemisia annua</name>
    <name type="common">Sweet wormwood</name>
    <dbReference type="NCBI Taxonomy" id="35608"/>
    <lineage>
        <taxon>Eukaryota</taxon>
        <taxon>Viridiplantae</taxon>
        <taxon>Streptophyta</taxon>
        <taxon>Embryophyta</taxon>
        <taxon>Tracheophyta</taxon>
        <taxon>Spermatophyta</taxon>
        <taxon>Magnoliopsida</taxon>
        <taxon>eudicotyledons</taxon>
        <taxon>Gunneridae</taxon>
        <taxon>Pentapetalae</taxon>
        <taxon>asterids</taxon>
        <taxon>campanulids</taxon>
        <taxon>Asterales</taxon>
        <taxon>Asteraceae</taxon>
        <taxon>Asteroideae</taxon>
        <taxon>Anthemideae</taxon>
        <taxon>Artemisiinae</taxon>
        <taxon>Artemisia</taxon>
    </lineage>
</organism>
<feature type="region of interest" description="Disordered" evidence="1">
    <location>
        <begin position="101"/>
        <end position="132"/>
    </location>
</feature>
<sequence length="188" mass="21317">MDSENHSDARSRDPGWKYATKGSTPGTVICNFCQKITYGGIYRAKQHLAGGYRNSKGCNKCPAHVREEIKEYFRVFNRNKRIAEVLPDFDEAELEEYVYDEDEEVGSGSHQGSSRKFQAHSSKKQKDSTIEDDPQVSAGLLDCVMRLVPNEDDQSKLMAEKRMYKDAEGILGYKLAIRDRNIKSPGKI</sequence>
<dbReference type="OrthoDB" id="2442898at2759"/>
<evidence type="ECO:0000313" key="2">
    <source>
        <dbReference type="EMBL" id="PWA89916.1"/>
    </source>
</evidence>
<accession>A0A2U1PVZ9</accession>